<dbReference type="InterPro" id="IPR016174">
    <property type="entry name" value="Di-haem_cyt_TM"/>
</dbReference>
<evidence type="ECO:0000256" key="6">
    <source>
        <dbReference type="ARBA" id="ARBA00022692"/>
    </source>
</evidence>
<evidence type="ECO:0000256" key="11">
    <source>
        <dbReference type="ARBA" id="ARBA00023136"/>
    </source>
</evidence>
<evidence type="ECO:0000256" key="2">
    <source>
        <dbReference type="ARBA" id="ARBA00004651"/>
    </source>
</evidence>
<accession>A0A1H6HL14</accession>
<evidence type="ECO:0000256" key="4">
    <source>
        <dbReference type="ARBA" id="ARBA00022475"/>
    </source>
</evidence>
<feature type="transmembrane region" description="Helical" evidence="13">
    <location>
        <begin position="12"/>
        <end position="35"/>
    </location>
</feature>
<gene>
    <name evidence="15" type="ORF">SAMN04244559_01669</name>
</gene>
<evidence type="ECO:0000256" key="12">
    <source>
        <dbReference type="ARBA" id="ARBA00037975"/>
    </source>
</evidence>
<keyword evidence="4" id="KW-1003">Cell membrane</keyword>
<dbReference type="GO" id="GO:0020037">
    <property type="term" value="F:heme binding"/>
    <property type="evidence" value="ECO:0007669"/>
    <property type="project" value="TreeGrafter"/>
</dbReference>
<evidence type="ECO:0000256" key="3">
    <source>
        <dbReference type="ARBA" id="ARBA00022448"/>
    </source>
</evidence>
<dbReference type="Gene3D" id="1.20.950.20">
    <property type="entry name" value="Transmembrane di-heme cytochromes, Chain C"/>
    <property type="match status" value="1"/>
</dbReference>
<keyword evidence="16" id="KW-1185">Reference proteome</keyword>
<evidence type="ECO:0000259" key="14">
    <source>
        <dbReference type="Pfam" id="PF01292"/>
    </source>
</evidence>
<evidence type="ECO:0000256" key="13">
    <source>
        <dbReference type="SAM" id="Phobius"/>
    </source>
</evidence>
<feature type="transmembrane region" description="Helical" evidence="13">
    <location>
        <begin position="145"/>
        <end position="165"/>
    </location>
</feature>
<evidence type="ECO:0000256" key="1">
    <source>
        <dbReference type="ARBA" id="ARBA00001970"/>
    </source>
</evidence>
<dbReference type="OrthoDB" id="1247465at2"/>
<evidence type="ECO:0000256" key="8">
    <source>
        <dbReference type="ARBA" id="ARBA00022982"/>
    </source>
</evidence>
<comment type="similarity">
    <text evidence="12">Belongs to the cytochrome b561 family.</text>
</comment>
<sequence length="180" mass="19594">MSRQSTDRYDTVTTLFHWGMALVIVALWGAGHVIAAMLDGPPRSELIGLHKVLGVLILVLAVGRLAWRFTHQPPRSLPGTRAAERLVSSLVHAALYALILAIPLGGILMSQSGGHAVTVLGFELPMLIGKDPALHELFEFTHQSFGWILALVLLAHVGAALKHHFVQKDATLRRMLPGRN</sequence>
<dbReference type="PANTHER" id="PTHR30529:SF7">
    <property type="entry name" value="CYTOCHROME B561 BACTERIAL_NI-HYDROGENASE DOMAIN-CONTAINING PROTEIN"/>
    <property type="match status" value="1"/>
</dbReference>
<evidence type="ECO:0000313" key="16">
    <source>
        <dbReference type="Proteomes" id="UP000182983"/>
    </source>
</evidence>
<feature type="transmembrane region" description="Helical" evidence="13">
    <location>
        <begin position="47"/>
        <end position="67"/>
    </location>
</feature>
<evidence type="ECO:0000256" key="7">
    <source>
        <dbReference type="ARBA" id="ARBA00022723"/>
    </source>
</evidence>
<keyword evidence="3" id="KW-0813">Transport</keyword>
<keyword evidence="8" id="KW-0249">Electron transport</keyword>
<dbReference type="InterPro" id="IPR011577">
    <property type="entry name" value="Cyt_b561_bac/Ni-Hgenase"/>
</dbReference>
<dbReference type="GO" id="GO:0005886">
    <property type="term" value="C:plasma membrane"/>
    <property type="evidence" value="ECO:0007669"/>
    <property type="project" value="UniProtKB-SubCell"/>
</dbReference>
<proteinExistence type="inferred from homology"/>
<dbReference type="GO" id="GO:0022904">
    <property type="term" value="P:respiratory electron transport chain"/>
    <property type="evidence" value="ECO:0007669"/>
    <property type="project" value="InterPro"/>
</dbReference>
<dbReference type="InterPro" id="IPR052168">
    <property type="entry name" value="Cytochrome_b561_oxidase"/>
</dbReference>
<keyword evidence="9 13" id="KW-1133">Transmembrane helix</keyword>
<dbReference type="RefSeq" id="WP_074767502.1">
    <property type="nucleotide sequence ID" value="NZ_FNWO01000006.1"/>
</dbReference>
<evidence type="ECO:0000256" key="9">
    <source>
        <dbReference type="ARBA" id="ARBA00022989"/>
    </source>
</evidence>
<name>A0A1H6HL14_MAGFU</name>
<reference evidence="16" key="1">
    <citation type="submission" date="2016-10" db="EMBL/GenBank/DDBJ databases">
        <authorList>
            <person name="Varghese N."/>
            <person name="Submissions S."/>
        </authorList>
    </citation>
    <scope>NUCLEOTIDE SEQUENCE [LARGE SCALE GENOMIC DNA]</scope>
    <source>
        <strain evidence="16">DSM 13234</strain>
    </source>
</reference>
<feature type="transmembrane region" description="Helical" evidence="13">
    <location>
        <begin position="87"/>
        <end position="109"/>
    </location>
</feature>
<feature type="domain" description="Cytochrome b561 bacterial/Ni-hydrogenase" evidence="14">
    <location>
        <begin position="8"/>
        <end position="178"/>
    </location>
</feature>
<keyword evidence="5" id="KW-0349">Heme</keyword>
<keyword evidence="7" id="KW-0479">Metal-binding</keyword>
<protein>
    <submittedName>
        <fullName evidence="15">Cytochrome b561</fullName>
    </submittedName>
</protein>
<evidence type="ECO:0000313" key="15">
    <source>
        <dbReference type="EMBL" id="SEH34898.1"/>
    </source>
</evidence>
<keyword evidence="10" id="KW-0408">Iron</keyword>
<dbReference type="GO" id="GO:0046872">
    <property type="term" value="F:metal ion binding"/>
    <property type="evidence" value="ECO:0007669"/>
    <property type="project" value="UniProtKB-KW"/>
</dbReference>
<dbReference type="EMBL" id="FNWO01000006">
    <property type="protein sequence ID" value="SEH34898.1"/>
    <property type="molecule type" value="Genomic_DNA"/>
</dbReference>
<dbReference type="Pfam" id="PF01292">
    <property type="entry name" value="Ni_hydr_CYTB"/>
    <property type="match status" value="1"/>
</dbReference>
<keyword evidence="6 13" id="KW-0812">Transmembrane</keyword>
<keyword evidence="11 13" id="KW-0472">Membrane</keyword>
<dbReference type="GO" id="GO:0009055">
    <property type="term" value="F:electron transfer activity"/>
    <property type="evidence" value="ECO:0007669"/>
    <property type="project" value="InterPro"/>
</dbReference>
<dbReference type="SUPFAM" id="SSF81342">
    <property type="entry name" value="Transmembrane di-heme cytochromes"/>
    <property type="match status" value="1"/>
</dbReference>
<evidence type="ECO:0000256" key="5">
    <source>
        <dbReference type="ARBA" id="ARBA00022617"/>
    </source>
</evidence>
<evidence type="ECO:0000256" key="10">
    <source>
        <dbReference type="ARBA" id="ARBA00023004"/>
    </source>
</evidence>
<comment type="subcellular location">
    <subcellularLocation>
        <location evidence="2">Cell membrane</location>
        <topology evidence="2">Multi-pass membrane protein</topology>
    </subcellularLocation>
</comment>
<dbReference type="AlphaFoldDB" id="A0A1H6HL14"/>
<dbReference type="Proteomes" id="UP000182983">
    <property type="component" value="Unassembled WGS sequence"/>
</dbReference>
<organism evidence="15 16">
    <name type="scientific">Magnetospirillum fulvum</name>
    <name type="common">Rhodospirillum fulvum</name>
    <dbReference type="NCBI Taxonomy" id="1082"/>
    <lineage>
        <taxon>Bacteria</taxon>
        <taxon>Pseudomonadati</taxon>
        <taxon>Pseudomonadota</taxon>
        <taxon>Alphaproteobacteria</taxon>
        <taxon>Rhodospirillales</taxon>
        <taxon>Rhodospirillaceae</taxon>
        <taxon>Magnetospirillum</taxon>
    </lineage>
</organism>
<comment type="cofactor">
    <cofactor evidence="1">
        <name>heme b</name>
        <dbReference type="ChEBI" id="CHEBI:60344"/>
    </cofactor>
</comment>
<dbReference type="PANTHER" id="PTHR30529">
    <property type="entry name" value="CYTOCHROME B561"/>
    <property type="match status" value="1"/>
</dbReference>